<evidence type="ECO:0000256" key="4">
    <source>
        <dbReference type="ARBA" id="ARBA00022884"/>
    </source>
</evidence>
<evidence type="ECO:0000313" key="7">
    <source>
        <dbReference type="EMBL" id="CAE8698198.1"/>
    </source>
</evidence>
<proteinExistence type="inferred from homology"/>
<accession>A0A813KBU9</accession>
<dbReference type="InterPro" id="IPR027417">
    <property type="entry name" value="P-loop_NTPase"/>
</dbReference>
<protein>
    <recommendedName>
        <fullName evidence="5">ATP-dependent RNA helicase</fullName>
        <ecNumber evidence="5">3.6.4.13</ecNumber>
    </recommendedName>
</protein>
<name>A0A813KBU9_POLGL</name>
<dbReference type="Gene3D" id="3.40.50.300">
    <property type="entry name" value="P-loop containing nucleotide triphosphate hydrolases"/>
    <property type="match status" value="1"/>
</dbReference>
<dbReference type="GO" id="GO:0005524">
    <property type="term" value="F:ATP binding"/>
    <property type="evidence" value="ECO:0007669"/>
    <property type="project" value="UniProtKB-UniRule"/>
</dbReference>
<dbReference type="InterPro" id="IPR001650">
    <property type="entry name" value="Helicase_C-like"/>
</dbReference>
<evidence type="ECO:0000256" key="3">
    <source>
        <dbReference type="ARBA" id="ARBA00022840"/>
    </source>
</evidence>
<feature type="domain" description="Helicase C-terminal" evidence="6">
    <location>
        <begin position="1"/>
        <end position="69"/>
    </location>
</feature>
<dbReference type="Pfam" id="PF00271">
    <property type="entry name" value="Helicase_C"/>
    <property type="match status" value="1"/>
</dbReference>
<keyword evidence="3 5" id="KW-0067">ATP-binding</keyword>
<evidence type="ECO:0000256" key="5">
    <source>
        <dbReference type="RuleBase" id="RU365068"/>
    </source>
</evidence>
<dbReference type="AlphaFoldDB" id="A0A813KBU9"/>
<keyword evidence="1 5" id="KW-0547">Nucleotide-binding</keyword>
<keyword evidence="2 5" id="KW-0378">Hydrolase</keyword>
<comment type="function">
    <text evidence="5">RNA helicase.</text>
</comment>
<gene>
    <name evidence="7" type="ORF">PGLA2088_LOCUS30615</name>
</gene>
<sequence>LDYPGVTQVVQVGAPHSKDEYIHRLGRTGRAGNSGRGLLLLHDFEARSFLAELADLPLVEVKLDSDSAGASELPDFISMDIPQNVKAQAYYSRINHVMRNAGDSGVLEILREAKRFAASIGALDQDGQPPAITEANAVKMGVADISDPALYIVPTPIDPRSP</sequence>
<dbReference type="EC" id="3.6.4.13" evidence="5"/>
<reference evidence="7" key="1">
    <citation type="submission" date="2021-02" db="EMBL/GenBank/DDBJ databases">
        <authorList>
            <person name="Dougan E. K."/>
            <person name="Rhodes N."/>
            <person name="Thang M."/>
            <person name="Chan C."/>
        </authorList>
    </citation>
    <scope>NUCLEOTIDE SEQUENCE</scope>
</reference>
<keyword evidence="5" id="KW-0347">Helicase</keyword>
<comment type="domain">
    <text evidence="5">The Q motif is unique to and characteristic of the DEAD box family of RNA helicases and controls ATP binding and hydrolysis.</text>
</comment>
<evidence type="ECO:0000313" key="8">
    <source>
        <dbReference type="Proteomes" id="UP000626109"/>
    </source>
</evidence>
<feature type="non-terminal residue" evidence="7">
    <location>
        <position position="162"/>
    </location>
</feature>
<dbReference type="SUPFAM" id="SSF52540">
    <property type="entry name" value="P-loop containing nucleoside triphosphate hydrolases"/>
    <property type="match status" value="1"/>
</dbReference>
<dbReference type="PANTHER" id="PTHR24031">
    <property type="entry name" value="RNA HELICASE"/>
    <property type="match status" value="1"/>
</dbReference>
<dbReference type="GO" id="GO:0016787">
    <property type="term" value="F:hydrolase activity"/>
    <property type="evidence" value="ECO:0007669"/>
    <property type="project" value="UniProtKB-KW"/>
</dbReference>
<evidence type="ECO:0000256" key="1">
    <source>
        <dbReference type="ARBA" id="ARBA00022741"/>
    </source>
</evidence>
<dbReference type="PROSITE" id="PS51194">
    <property type="entry name" value="HELICASE_CTER"/>
    <property type="match status" value="1"/>
</dbReference>
<evidence type="ECO:0000256" key="2">
    <source>
        <dbReference type="ARBA" id="ARBA00022801"/>
    </source>
</evidence>
<evidence type="ECO:0000259" key="6">
    <source>
        <dbReference type="PROSITE" id="PS51194"/>
    </source>
</evidence>
<comment type="catalytic activity">
    <reaction evidence="5">
        <text>ATP + H2O = ADP + phosphate + H(+)</text>
        <dbReference type="Rhea" id="RHEA:13065"/>
        <dbReference type="ChEBI" id="CHEBI:15377"/>
        <dbReference type="ChEBI" id="CHEBI:15378"/>
        <dbReference type="ChEBI" id="CHEBI:30616"/>
        <dbReference type="ChEBI" id="CHEBI:43474"/>
        <dbReference type="ChEBI" id="CHEBI:456216"/>
        <dbReference type="EC" id="3.6.4.13"/>
    </reaction>
</comment>
<keyword evidence="4 5" id="KW-0694">RNA-binding</keyword>
<dbReference type="GO" id="GO:0003723">
    <property type="term" value="F:RNA binding"/>
    <property type="evidence" value="ECO:0007669"/>
    <property type="project" value="UniProtKB-UniRule"/>
</dbReference>
<comment type="caution">
    <text evidence="7">The sequence shown here is derived from an EMBL/GenBank/DDBJ whole genome shotgun (WGS) entry which is preliminary data.</text>
</comment>
<dbReference type="EMBL" id="CAJNNW010028896">
    <property type="protein sequence ID" value="CAE8698198.1"/>
    <property type="molecule type" value="Genomic_DNA"/>
</dbReference>
<organism evidence="7 8">
    <name type="scientific">Polarella glacialis</name>
    <name type="common">Dinoflagellate</name>
    <dbReference type="NCBI Taxonomy" id="89957"/>
    <lineage>
        <taxon>Eukaryota</taxon>
        <taxon>Sar</taxon>
        <taxon>Alveolata</taxon>
        <taxon>Dinophyceae</taxon>
        <taxon>Suessiales</taxon>
        <taxon>Suessiaceae</taxon>
        <taxon>Polarella</taxon>
    </lineage>
</organism>
<comment type="similarity">
    <text evidence="5">Belongs to the DEAD box helicase family.</text>
</comment>
<dbReference type="GO" id="GO:0003724">
    <property type="term" value="F:RNA helicase activity"/>
    <property type="evidence" value="ECO:0007669"/>
    <property type="project" value="UniProtKB-EC"/>
</dbReference>
<dbReference type="Proteomes" id="UP000626109">
    <property type="component" value="Unassembled WGS sequence"/>
</dbReference>